<dbReference type="AlphaFoldDB" id="A0A8T3B9K3"/>
<organism evidence="1 2">
    <name type="scientific">Dendrobium nobile</name>
    <name type="common">Orchid</name>
    <dbReference type="NCBI Taxonomy" id="94219"/>
    <lineage>
        <taxon>Eukaryota</taxon>
        <taxon>Viridiplantae</taxon>
        <taxon>Streptophyta</taxon>
        <taxon>Embryophyta</taxon>
        <taxon>Tracheophyta</taxon>
        <taxon>Spermatophyta</taxon>
        <taxon>Magnoliopsida</taxon>
        <taxon>Liliopsida</taxon>
        <taxon>Asparagales</taxon>
        <taxon>Orchidaceae</taxon>
        <taxon>Epidendroideae</taxon>
        <taxon>Malaxideae</taxon>
        <taxon>Dendrobiinae</taxon>
        <taxon>Dendrobium</taxon>
    </lineage>
</organism>
<gene>
    <name evidence="1" type="ORF">KFK09_015084</name>
</gene>
<reference evidence="1" key="1">
    <citation type="journal article" date="2022" name="Front. Genet.">
        <title>Chromosome-Scale Assembly of the Dendrobium nobile Genome Provides Insights Into the Molecular Mechanism of the Biosynthesis of the Medicinal Active Ingredient of Dendrobium.</title>
        <authorList>
            <person name="Xu Q."/>
            <person name="Niu S.-C."/>
            <person name="Li K.-L."/>
            <person name="Zheng P.-J."/>
            <person name="Zhang X.-J."/>
            <person name="Jia Y."/>
            <person name="Liu Y."/>
            <person name="Niu Y.-X."/>
            <person name="Yu L.-H."/>
            <person name="Chen D.-F."/>
            <person name="Zhang G.-Q."/>
        </authorList>
    </citation>
    <scope>NUCLEOTIDE SEQUENCE</scope>
    <source>
        <tissue evidence="1">Leaf</tissue>
    </source>
</reference>
<dbReference type="EMBL" id="JAGYWB010000011">
    <property type="protein sequence ID" value="KAI0504136.1"/>
    <property type="molecule type" value="Genomic_DNA"/>
</dbReference>
<protein>
    <submittedName>
        <fullName evidence="1">Uncharacterized protein</fullName>
    </submittedName>
</protein>
<keyword evidence="2" id="KW-1185">Reference proteome</keyword>
<comment type="caution">
    <text evidence="1">The sequence shown here is derived from an EMBL/GenBank/DDBJ whole genome shotgun (WGS) entry which is preliminary data.</text>
</comment>
<dbReference type="Proteomes" id="UP000829196">
    <property type="component" value="Unassembled WGS sequence"/>
</dbReference>
<accession>A0A8T3B9K3</accession>
<sequence length="102" mass="11775">MRKQHKSLKKSCSRENIFSNYLPSSGKPPAIDEEDSLKWFLAFTFNMESASAAPKFPPPLRFHLGQLSYCFLKQLSSTTNKNFVLKSCFKKQQESRPKRSLI</sequence>
<proteinExistence type="predicted"/>
<evidence type="ECO:0000313" key="2">
    <source>
        <dbReference type="Proteomes" id="UP000829196"/>
    </source>
</evidence>
<name>A0A8T3B9K3_DENNO</name>
<evidence type="ECO:0000313" key="1">
    <source>
        <dbReference type="EMBL" id="KAI0504136.1"/>
    </source>
</evidence>